<dbReference type="InterPro" id="IPR053020">
    <property type="entry name" value="Smr_domain_protein"/>
</dbReference>
<dbReference type="PANTHER" id="PTHR47417:SF1">
    <property type="entry name" value="SMR DOMAIN-CONTAINING PROTEIN YPL199C"/>
    <property type="match status" value="1"/>
</dbReference>
<feature type="region of interest" description="Disordered" evidence="1">
    <location>
        <begin position="44"/>
        <end position="115"/>
    </location>
</feature>
<name>A0AA39P4Q6_9AGAR</name>
<sequence>MSVLSVLIGLLVTAVVLAIAWKFYCVRSSKKSSRAEQYTLPVHQPQQYQPVSQPLPCPPLPPRSYRSSPYTPPVHQPEQHQPVYLPLPPRLPPSQSYPPSPHEQPKHEDDDQTDRSDEYYNSLCARANNEGDEMVRCFSESREAYSRGDRAAAKILSNQGKFHKQSMQQLNKEASNGIYLKNNRDRKLGEIDLHGLYVKEAVAYTDAALEEAKLRGDSEIRFIVGRGLHSEDGEAKLGPAIKGLMRKYQLGAEFDPSNCGVLVVELNERPPIRHRQHLDNSNRRSRRHKRRASNIGA</sequence>
<feature type="compositionally biased region" description="Basic residues" evidence="1">
    <location>
        <begin position="283"/>
        <end position="297"/>
    </location>
</feature>
<feature type="compositionally biased region" description="Pro residues" evidence="1">
    <location>
        <begin position="85"/>
        <end position="102"/>
    </location>
</feature>
<evidence type="ECO:0000256" key="1">
    <source>
        <dbReference type="SAM" id="MobiDB-lite"/>
    </source>
</evidence>
<feature type="region of interest" description="Disordered" evidence="1">
    <location>
        <begin position="275"/>
        <end position="297"/>
    </location>
</feature>
<feature type="compositionally biased region" description="Pro residues" evidence="1">
    <location>
        <begin position="53"/>
        <end position="62"/>
    </location>
</feature>
<dbReference type="SMART" id="SM00463">
    <property type="entry name" value="SMR"/>
    <property type="match status" value="1"/>
</dbReference>
<dbReference type="InterPro" id="IPR036063">
    <property type="entry name" value="Smr_dom_sf"/>
</dbReference>
<dbReference type="InterPro" id="IPR002625">
    <property type="entry name" value="Smr_dom"/>
</dbReference>
<accession>A0AA39P4Q6</accession>
<dbReference type="SMART" id="SM01162">
    <property type="entry name" value="DUF1771"/>
    <property type="match status" value="1"/>
</dbReference>
<evidence type="ECO:0000313" key="3">
    <source>
        <dbReference type="EMBL" id="KAK0477558.1"/>
    </source>
</evidence>
<dbReference type="Pfam" id="PF01713">
    <property type="entry name" value="Smr"/>
    <property type="match status" value="1"/>
</dbReference>
<dbReference type="EMBL" id="JAUEPR010000016">
    <property type="protein sequence ID" value="KAK0477558.1"/>
    <property type="molecule type" value="Genomic_DNA"/>
</dbReference>
<gene>
    <name evidence="3" type="ORF">IW261DRAFT_265787</name>
</gene>
<feature type="domain" description="Smr" evidence="2">
    <location>
        <begin position="191"/>
        <end position="267"/>
    </location>
</feature>
<evidence type="ECO:0000259" key="2">
    <source>
        <dbReference type="PROSITE" id="PS50828"/>
    </source>
</evidence>
<dbReference type="PANTHER" id="PTHR47417">
    <property type="entry name" value="SMR DOMAIN-CONTAINING PROTEIN YPL199C"/>
    <property type="match status" value="1"/>
</dbReference>
<dbReference type="SUPFAM" id="SSF160443">
    <property type="entry name" value="SMR domain-like"/>
    <property type="match status" value="1"/>
</dbReference>
<dbReference type="PROSITE" id="PS50828">
    <property type="entry name" value="SMR"/>
    <property type="match status" value="1"/>
</dbReference>
<dbReference type="Pfam" id="PF08590">
    <property type="entry name" value="DUF1771"/>
    <property type="match status" value="1"/>
</dbReference>
<keyword evidence="4" id="KW-1185">Reference proteome</keyword>
<reference evidence="3" key="1">
    <citation type="submission" date="2023-06" db="EMBL/GenBank/DDBJ databases">
        <authorList>
            <consortium name="Lawrence Berkeley National Laboratory"/>
            <person name="Ahrendt S."/>
            <person name="Sahu N."/>
            <person name="Indic B."/>
            <person name="Wong-Bajracharya J."/>
            <person name="Merenyi Z."/>
            <person name="Ke H.-M."/>
            <person name="Monk M."/>
            <person name="Kocsube S."/>
            <person name="Drula E."/>
            <person name="Lipzen A."/>
            <person name="Balint B."/>
            <person name="Henrissat B."/>
            <person name="Andreopoulos B."/>
            <person name="Martin F.M."/>
            <person name="Harder C.B."/>
            <person name="Rigling D."/>
            <person name="Ford K.L."/>
            <person name="Foster G.D."/>
            <person name="Pangilinan J."/>
            <person name="Papanicolaou A."/>
            <person name="Barry K."/>
            <person name="LaButti K."/>
            <person name="Viragh M."/>
            <person name="Koriabine M."/>
            <person name="Yan M."/>
            <person name="Riley R."/>
            <person name="Champramary S."/>
            <person name="Plett K.L."/>
            <person name="Tsai I.J."/>
            <person name="Slot J."/>
            <person name="Sipos G."/>
            <person name="Plett J."/>
            <person name="Nagy L.G."/>
            <person name="Grigoriev I.V."/>
        </authorList>
    </citation>
    <scope>NUCLEOTIDE SEQUENCE</scope>
    <source>
        <strain evidence="3">ICMP 16352</strain>
    </source>
</reference>
<organism evidence="3 4">
    <name type="scientific">Armillaria novae-zelandiae</name>
    <dbReference type="NCBI Taxonomy" id="153914"/>
    <lineage>
        <taxon>Eukaryota</taxon>
        <taxon>Fungi</taxon>
        <taxon>Dikarya</taxon>
        <taxon>Basidiomycota</taxon>
        <taxon>Agaricomycotina</taxon>
        <taxon>Agaricomycetes</taxon>
        <taxon>Agaricomycetidae</taxon>
        <taxon>Agaricales</taxon>
        <taxon>Marasmiineae</taxon>
        <taxon>Physalacriaceae</taxon>
        <taxon>Armillaria</taxon>
    </lineage>
</organism>
<dbReference type="Proteomes" id="UP001175227">
    <property type="component" value="Unassembled WGS sequence"/>
</dbReference>
<protein>
    <recommendedName>
        <fullName evidence="2">Smr domain-containing protein</fullName>
    </recommendedName>
</protein>
<dbReference type="Gene3D" id="3.30.1370.110">
    <property type="match status" value="1"/>
</dbReference>
<evidence type="ECO:0000313" key="4">
    <source>
        <dbReference type="Proteomes" id="UP001175227"/>
    </source>
</evidence>
<feature type="compositionally biased region" description="Basic and acidic residues" evidence="1">
    <location>
        <begin position="103"/>
        <end position="115"/>
    </location>
</feature>
<dbReference type="InterPro" id="IPR013899">
    <property type="entry name" value="DUF1771"/>
</dbReference>
<dbReference type="AlphaFoldDB" id="A0AA39P4Q6"/>
<proteinExistence type="predicted"/>
<comment type="caution">
    <text evidence="3">The sequence shown here is derived from an EMBL/GenBank/DDBJ whole genome shotgun (WGS) entry which is preliminary data.</text>
</comment>